<name>A0A0B2QZK4_GLYSO</name>
<evidence type="ECO:0000313" key="11">
    <source>
        <dbReference type="EMBL" id="RZC02377.1"/>
    </source>
</evidence>
<dbReference type="EMBL" id="QZWG01000007">
    <property type="protein sequence ID" value="RZC02377.1"/>
    <property type="molecule type" value="Genomic_DNA"/>
</dbReference>
<dbReference type="AlphaFoldDB" id="A0A0B2QZK4"/>
<accession>A0A0B2QZK4</accession>
<reference evidence="11 12" key="2">
    <citation type="submission" date="2018-09" db="EMBL/GenBank/DDBJ databases">
        <title>A high-quality reference genome of wild soybean provides a powerful tool to mine soybean genomes.</title>
        <authorList>
            <person name="Xie M."/>
            <person name="Chung C.Y.L."/>
            <person name="Li M.-W."/>
            <person name="Wong F.-L."/>
            <person name="Chan T.-F."/>
            <person name="Lam H.-M."/>
        </authorList>
    </citation>
    <scope>NUCLEOTIDE SEQUENCE [LARGE SCALE GENOMIC DNA]</scope>
    <source>
        <strain evidence="12">cv. W05</strain>
        <tissue evidence="11">Hypocotyl of etiolated seedlings</tissue>
    </source>
</reference>
<keyword evidence="6 8" id="KW-1133">Transmembrane helix</keyword>
<dbReference type="PANTHER" id="PTHR33573">
    <property type="entry name" value="CASP-LIKE PROTEIN 4A4"/>
    <property type="match status" value="1"/>
</dbReference>
<reference evidence="10" key="1">
    <citation type="submission" date="2014-07" db="EMBL/GenBank/DDBJ databases">
        <title>Identification of a novel salt tolerance gene in wild soybean by whole-genome sequencing.</title>
        <authorList>
            <person name="Lam H.-M."/>
            <person name="Qi X."/>
            <person name="Li M.-W."/>
            <person name="Liu X."/>
            <person name="Xie M."/>
            <person name="Ni M."/>
            <person name="Xu X."/>
        </authorList>
    </citation>
    <scope>NUCLEOTIDE SEQUENCE [LARGE SCALE GENOMIC DNA]</scope>
    <source>
        <tissue evidence="10">Root</tissue>
    </source>
</reference>
<dbReference type="Proteomes" id="UP000289340">
    <property type="component" value="Chromosome 7"/>
</dbReference>
<dbReference type="EMBL" id="KN654674">
    <property type="protein sequence ID" value="KHN25087.1"/>
    <property type="molecule type" value="Genomic_DNA"/>
</dbReference>
<evidence type="ECO:0000259" key="9">
    <source>
        <dbReference type="Pfam" id="PF04535"/>
    </source>
</evidence>
<keyword evidence="7 8" id="KW-0472">Membrane</keyword>
<gene>
    <name evidence="11" type="ORF">D0Y65_017490</name>
    <name evidence="10" type="ORF">glysoja_027501</name>
</gene>
<comment type="similarity">
    <text evidence="2 8">Belongs to the Casparian strip membrane proteins (CASP) family.</text>
</comment>
<evidence type="ECO:0000256" key="1">
    <source>
        <dbReference type="ARBA" id="ARBA00004651"/>
    </source>
</evidence>
<evidence type="ECO:0000313" key="10">
    <source>
        <dbReference type="EMBL" id="KHN25087.1"/>
    </source>
</evidence>
<evidence type="ECO:0000256" key="5">
    <source>
        <dbReference type="ARBA" id="ARBA00022692"/>
    </source>
</evidence>
<comment type="subcellular location">
    <subcellularLocation>
        <location evidence="1 8">Cell membrane</location>
        <topology evidence="1 8">Multi-pass membrane protein</topology>
    </subcellularLocation>
</comment>
<sequence>MVSKPVANSMLFLRIVALAASAATVALLFTNKVKFDDGTKLRFQDFYSYRYEAVIAIIGGAYCILQLPFAIYYAVKQKRLIRNGFLPEFDFFGDKVICVLLATGVGVGFAVSLEFKKFFDDIFDSVGTPKKDPTRTTYDKFFVRGIVASAILLVACLSMTIVSIISSINRSRSKGVFN</sequence>
<evidence type="ECO:0000313" key="12">
    <source>
        <dbReference type="Proteomes" id="UP000289340"/>
    </source>
</evidence>
<feature type="transmembrane region" description="Helical" evidence="8">
    <location>
        <begin position="96"/>
        <end position="115"/>
    </location>
</feature>
<evidence type="ECO:0000256" key="4">
    <source>
        <dbReference type="ARBA" id="ARBA00022475"/>
    </source>
</evidence>
<dbReference type="Gramene" id="XM_028382831.1">
    <property type="protein sequence ID" value="XP_028238632.1"/>
    <property type="gene ID" value="LOC114417764"/>
</dbReference>
<keyword evidence="5 8" id="KW-0812">Transmembrane</keyword>
<evidence type="ECO:0000256" key="8">
    <source>
        <dbReference type="RuleBase" id="RU361233"/>
    </source>
</evidence>
<protein>
    <recommendedName>
        <fullName evidence="8">CASP-like protein</fullName>
    </recommendedName>
</protein>
<evidence type="ECO:0000256" key="3">
    <source>
        <dbReference type="ARBA" id="ARBA00011489"/>
    </source>
</evidence>
<feature type="transmembrane region" description="Helical" evidence="8">
    <location>
        <begin position="141"/>
        <end position="165"/>
    </location>
</feature>
<keyword evidence="12" id="KW-1185">Reference proteome</keyword>
<dbReference type="Pfam" id="PF04535">
    <property type="entry name" value="CASP_dom"/>
    <property type="match status" value="1"/>
</dbReference>
<dbReference type="InterPro" id="IPR006702">
    <property type="entry name" value="CASP_dom"/>
</dbReference>
<feature type="transmembrane region" description="Helical" evidence="8">
    <location>
        <begin position="12"/>
        <end position="33"/>
    </location>
</feature>
<dbReference type="GO" id="GO:0005886">
    <property type="term" value="C:plasma membrane"/>
    <property type="evidence" value="ECO:0007669"/>
    <property type="project" value="UniProtKB-SubCell"/>
</dbReference>
<evidence type="ECO:0000256" key="6">
    <source>
        <dbReference type="ARBA" id="ARBA00022989"/>
    </source>
</evidence>
<dbReference type="Proteomes" id="UP000053555">
    <property type="component" value="Unassembled WGS sequence"/>
</dbReference>
<dbReference type="PANTHER" id="PTHR33573:SF17">
    <property type="entry name" value="CASP-LIKE PROTEIN 4D1"/>
    <property type="match status" value="1"/>
</dbReference>
<feature type="domain" description="Casparian strip membrane protein" evidence="9">
    <location>
        <begin position="5"/>
        <end position="112"/>
    </location>
</feature>
<keyword evidence="4 8" id="KW-1003">Cell membrane</keyword>
<feature type="transmembrane region" description="Helical" evidence="8">
    <location>
        <begin position="53"/>
        <end position="75"/>
    </location>
</feature>
<organism evidence="10">
    <name type="scientific">Glycine soja</name>
    <name type="common">Wild soybean</name>
    <dbReference type="NCBI Taxonomy" id="3848"/>
    <lineage>
        <taxon>Eukaryota</taxon>
        <taxon>Viridiplantae</taxon>
        <taxon>Streptophyta</taxon>
        <taxon>Embryophyta</taxon>
        <taxon>Tracheophyta</taxon>
        <taxon>Spermatophyta</taxon>
        <taxon>Magnoliopsida</taxon>
        <taxon>eudicotyledons</taxon>
        <taxon>Gunneridae</taxon>
        <taxon>Pentapetalae</taxon>
        <taxon>rosids</taxon>
        <taxon>fabids</taxon>
        <taxon>Fabales</taxon>
        <taxon>Fabaceae</taxon>
        <taxon>Papilionoideae</taxon>
        <taxon>50 kb inversion clade</taxon>
        <taxon>NPAAA clade</taxon>
        <taxon>indigoferoid/millettioid clade</taxon>
        <taxon>Phaseoleae</taxon>
        <taxon>Glycine</taxon>
        <taxon>Glycine subgen. Soja</taxon>
    </lineage>
</organism>
<evidence type="ECO:0000256" key="2">
    <source>
        <dbReference type="ARBA" id="ARBA00007651"/>
    </source>
</evidence>
<comment type="subunit">
    <text evidence="3 8">Homodimer and heterodimers.</text>
</comment>
<proteinExistence type="inferred from homology"/>
<evidence type="ECO:0000256" key="7">
    <source>
        <dbReference type="ARBA" id="ARBA00023136"/>
    </source>
</evidence>